<evidence type="ECO:0000313" key="6">
    <source>
        <dbReference type="EMBL" id="KAG1776778.1"/>
    </source>
</evidence>
<evidence type="ECO:0000313" key="7">
    <source>
        <dbReference type="Proteomes" id="UP000714275"/>
    </source>
</evidence>
<dbReference type="InterPro" id="IPR050546">
    <property type="entry name" value="Glycosyl_Hydrlase_16"/>
</dbReference>
<dbReference type="GO" id="GO:0031505">
    <property type="term" value="P:fungal-type cell wall organization"/>
    <property type="evidence" value="ECO:0007669"/>
    <property type="project" value="TreeGrafter"/>
</dbReference>
<protein>
    <submittedName>
        <fullName evidence="6">Glycoside hydrolase family 16 protein</fullName>
    </submittedName>
</protein>
<evidence type="ECO:0000256" key="4">
    <source>
        <dbReference type="SAM" id="SignalP"/>
    </source>
</evidence>
<gene>
    <name evidence="6" type="ORF">EV702DRAFT_312560</name>
</gene>
<dbReference type="SUPFAM" id="SSF49899">
    <property type="entry name" value="Concanavalin A-like lectins/glucanases"/>
    <property type="match status" value="1"/>
</dbReference>
<keyword evidence="1 4" id="KW-0732">Signal</keyword>
<keyword evidence="3" id="KW-0326">Glycosidase</keyword>
<evidence type="ECO:0000256" key="1">
    <source>
        <dbReference type="ARBA" id="ARBA00022729"/>
    </source>
</evidence>
<dbReference type="PANTHER" id="PTHR10963:SF22">
    <property type="entry name" value="GLYCOSIDASE CRH2-RELATED"/>
    <property type="match status" value="1"/>
</dbReference>
<dbReference type="GO" id="GO:0009277">
    <property type="term" value="C:fungal-type cell wall"/>
    <property type="evidence" value="ECO:0007669"/>
    <property type="project" value="TreeGrafter"/>
</dbReference>
<evidence type="ECO:0000256" key="3">
    <source>
        <dbReference type="ARBA" id="ARBA00023295"/>
    </source>
</evidence>
<dbReference type="Gene3D" id="2.60.120.200">
    <property type="match status" value="1"/>
</dbReference>
<dbReference type="AlphaFoldDB" id="A0A9P7D2J6"/>
<name>A0A9P7D2J6_9AGAM</name>
<keyword evidence="7" id="KW-1185">Reference proteome</keyword>
<feature type="signal peptide" evidence="4">
    <location>
        <begin position="1"/>
        <end position="22"/>
    </location>
</feature>
<dbReference type="GO" id="GO:0005975">
    <property type="term" value="P:carbohydrate metabolic process"/>
    <property type="evidence" value="ECO:0007669"/>
    <property type="project" value="InterPro"/>
</dbReference>
<organism evidence="6 7">
    <name type="scientific">Suillus placidus</name>
    <dbReference type="NCBI Taxonomy" id="48579"/>
    <lineage>
        <taxon>Eukaryota</taxon>
        <taxon>Fungi</taxon>
        <taxon>Dikarya</taxon>
        <taxon>Basidiomycota</taxon>
        <taxon>Agaricomycotina</taxon>
        <taxon>Agaricomycetes</taxon>
        <taxon>Agaricomycetidae</taxon>
        <taxon>Boletales</taxon>
        <taxon>Suillineae</taxon>
        <taxon>Suillaceae</taxon>
        <taxon>Suillus</taxon>
    </lineage>
</organism>
<keyword evidence="2 6" id="KW-0378">Hydrolase</keyword>
<evidence type="ECO:0000256" key="2">
    <source>
        <dbReference type="ARBA" id="ARBA00022801"/>
    </source>
</evidence>
<sequence length="373" mass="39767">MKQICLFSSALAFLTSAVLVQAAQQGATCNSTNPCSSLYPCCSEYGFCGDGYYCLGGCNPLASNTLNSCKSSPMCENANYTLSDTSRILSNYTYFNGNASEYDWVVEQGSIINTTSNGEAAIAVLLTETGGGTLLSSTRYVHYGQITARLKTGRWAGVVTAFITMSNIKDEIDWEFPGNQTTTGQTNYFWQGVIPAQTAGVIETGLTDTYSNWHDFTVDWQPDSLTFSVDGNVTRTITAVQTTNNTTGVVQFPNTPSRIQLSIWPAGISTEPQGTVQWAGGMINWNDPDYVSAGHFYALFQSVSVQCNDPATPSASDTSYVYSTNSSLDTPSIAFSNASTMINSAPALIGVSASAMSMWLGVSVALALGGLVL</sequence>
<dbReference type="PANTHER" id="PTHR10963">
    <property type="entry name" value="GLYCOSYL HYDROLASE-RELATED"/>
    <property type="match status" value="1"/>
</dbReference>
<evidence type="ECO:0000259" key="5">
    <source>
        <dbReference type="PROSITE" id="PS51762"/>
    </source>
</evidence>
<dbReference type="Proteomes" id="UP000714275">
    <property type="component" value="Unassembled WGS sequence"/>
</dbReference>
<dbReference type="Pfam" id="PF00722">
    <property type="entry name" value="Glyco_hydro_16"/>
    <property type="match status" value="1"/>
</dbReference>
<dbReference type="InterPro" id="IPR000757">
    <property type="entry name" value="Beta-glucanase-like"/>
</dbReference>
<dbReference type="PROSITE" id="PS51762">
    <property type="entry name" value="GH16_2"/>
    <property type="match status" value="1"/>
</dbReference>
<feature type="domain" description="GH16" evidence="5">
    <location>
        <begin position="65"/>
        <end position="287"/>
    </location>
</feature>
<feature type="chain" id="PRO_5040495162" evidence="4">
    <location>
        <begin position="23"/>
        <end position="373"/>
    </location>
</feature>
<accession>A0A9P7D2J6</accession>
<dbReference type="OrthoDB" id="4781at2759"/>
<dbReference type="GO" id="GO:0016757">
    <property type="term" value="F:glycosyltransferase activity"/>
    <property type="evidence" value="ECO:0007669"/>
    <property type="project" value="TreeGrafter"/>
</dbReference>
<reference evidence="6" key="1">
    <citation type="journal article" date="2020" name="New Phytol.">
        <title>Comparative genomics reveals dynamic genome evolution in host specialist ectomycorrhizal fungi.</title>
        <authorList>
            <person name="Lofgren L.A."/>
            <person name="Nguyen N.H."/>
            <person name="Vilgalys R."/>
            <person name="Ruytinx J."/>
            <person name="Liao H.L."/>
            <person name="Branco S."/>
            <person name="Kuo A."/>
            <person name="LaButti K."/>
            <person name="Lipzen A."/>
            <person name="Andreopoulos W."/>
            <person name="Pangilinan J."/>
            <person name="Riley R."/>
            <person name="Hundley H."/>
            <person name="Na H."/>
            <person name="Barry K."/>
            <person name="Grigoriev I.V."/>
            <person name="Stajich J.E."/>
            <person name="Kennedy P.G."/>
        </authorList>
    </citation>
    <scope>NUCLEOTIDE SEQUENCE</scope>
    <source>
        <strain evidence="6">DOB743</strain>
    </source>
</reference>
<proteinExistence type="predicted"/>
<comment type="caution">
    <text evidence="6">The sequence shown here is derived from an EMBL/GenBank/DDBJ whole genome shotgun (WGS) entry which is preliminary data.</text>
</comment>
<dbReference type="InterPro" id="IPR013320">
    <property type="entry name" value="ConA-like_dom_sf"/>
</dbReference>
<dbReference type="GO" id="GO:0004553">
    <property type="term" value="F:hydrolase activity, hydrolyzing O-glycosyl compounds"/>
    <property type="evidence" value="ECO:0007669"/>
    <property type="project" value="InterPro"/>
</dbReference>
<dbReference type="EMBL" id="JABBWD010000024">
    <property type="protein sequence ID" value="KAG1776778.1"/>
    <property type="molecule type" value="Genomic_DNA"/>
</dbReference>